<evidence type="ECO:0000313" key="2">
    <source>
        <dbReference type="Proteomes" id="UP001459277"/>
    </source>
</evidence>
<keyword evidence="2" id="KW-1185">Reference proteome</keyword>
<protein>
    <submittedName>
        <fullName evidence="1">Uncharacterized protein</fullName>
    </submittedName>
</protein>
<evidence type="ECO:0000313" key="1">
    <source>
        <dbReference type="EMBL" id="KAL0013307.1"/>
    </source>
</evidence>
<dbReference type="EMBL" id="JAZDWU010000001">
    <property type="protein sequence ID" value="KAL0013307.1"/>
    <property type="molecule type" value="Genomic_DNA"/>
</dbReference>
<comment type="caution">
    <text evidence="1">The sequence shown here is derived from an EMBL/GenBank/DDBJ whole genome shotgun (WGS) entry which is preliminary data.</text>
</comment>
<dbReference type="AlphaFoldDB" id="A0AAW2DU46"/>
<reference evidence="1 2" key="1">
    <citation type="submission" date="2024-01" db="EMBL/GenBank/DDBJ databases">
        <title>A telomere-to-telomere, gap-free genome of sweet tea (Lithocarpus litseifolius).</title>
        <authorList>
            <person name="Zhou J."/>
        </authorList>
    </citation>
    <scope>NUCLEOTIDE SEQUENCE [LARGE SCALE GENOMIC DNA]</scope>
    <source>
        <strain evidence="1">Zhou-2022a</strain>
        <tissue evidence="1">Leaf</tissue>
    </source>
</reference>
<name>A0AAW2DU46_9ROSI</name>
<accession>A0AAW2DU46</accession>
<gene>
    <name evidence="1" type="ORF">SO802_000376</name>
</gene>
<organism evidence="1 2">
    <name type="scientific">Lithocarpus litseifolius</name>
    <dbReference type="NCBI Taxonomy" id="425828"/>
    <lineage>
        <taxon>Eukaryota</taxon>
        <taxon>Viridiplantae</taxon>
        <taxon>Streptophyta</taxon>
        <taxon>Embryophyta</taxon>
        <taxon>Tracheophyta</taxon>
        <taxon>Spermatophyta</taxon>
        <taxon>Magnoliopsida</taxon>
        <taxon>eudicotyledons</taxon>
        <taxon>Gunneridae</taxon>
        <taxon>Pentapetalae</taxon>
        <taxon>rosids</taxon>
        <taxon>fabids</taxon>
        <taxon>Fagales</taxon>
        <taxon>Fagaceae</taxon>
        <taxon>Lithocarpus</taxon>
    </lineage>
</organism>
<dbReference type="Proteomes" id="UP001459277">
    <property type="component" value="Unassembled WGS sequence"/>
</dbReference>
<sequence length="99" mass="10788">MERTEGEDRGRRWSGLREKIEGEDGAWSSVGVTVRAVKCACDEKMELGLRAVKCLKNSLLDITKGHSTVSLESSLSTSNEFPGAKSSDLSRSVTPFVLL</sequence>
<proteinExistence type="predicted"/>